<sequence length="106" mass="12162">MKFIYSDEAKCCAKSIMANASAIRFHFSVKHEALSRNELNAHLKLLRLEAEKADILIVFGENNYFLSFVNKLRNFFSAIEKEQNSSTYTGAVDAAYDILKEHYAYI</sequence>
<accession>A0A8S5TL53</accession>
<reference evidence="1" key="1">
    <citation type="journal article" date="2021" name="Proc. Natl. Acad. Sci. U.S.A.">
        <title>A Catalog of Tens of Thousands of Viruses from Human Metagenomes Reveals Hidden Associations with Chronic Diseases.</title>
        <authorList>
            <person name="Tisza M.J."/>
            <person name="Buck C.B."/>
        </authorList>
    </citation>
    <scope>NUCLEOTIDE SEQUENCE</scope>
    <source>
        <strain evidence="1">Ct9Dg3</strain>
    </source>
</reference>
<evidence type="ECO:0000313" key="1">
    <source>
        <dbReference type="EMBL" id="DAF64046.1"/>
    </source>
</evidence>
<organism evidence="1">
    <name type="scientific">Siphoviridae sp. ct9Dg3</name>
    <dbReference type="NCBI Taxonomy" id="2827792"/>
    <lineage>
        <taxon>Viruses</taxon>
        <taxon>Duplodnaviria</taxon>
        <taxon>Heunggongvirae</taxon>
        <taxon>Uroviricota</taxon>
        <taxon>Caudoviricetes</taxon>
    </lineage>
</organism>
<proteinExistence type="predicted"/>
<dbReference type="EMBL" id="BK032848">
    <property type="protein sequence ID" value="DAF64046.1"/>
    <property type="molecule type" value="Genomic_DNA"/>
</dbReference>
<name>A0A8S5TL53_9CAUD</name>
<protein>
    <submittedName>
        <fullName evidence="1">Uncharacterized protein</fullName>
    </submittedName>
</protein>